<keyword evidence="5" id="KW-1185">Reference proteome</keyword>
<evidence type="ECO:0000256" key="1">
    <source>
        <dbReference type="PROSITE-ProRule" id="PRU00325"/>
    </source>
</evidence>
<feature type="domain" description="SWIM-type" evidence="2">
    <location>
        <begin position="19"/>
        <end position="57"/>
    </location>
</feature>
<comment type="caution">
    <text evidence="3">The sequence shown here is derived from an EMBL/GenBank/DDBJ whole genome shotgun (WGS) entry which is preliminary data.</text>
</comment>
<evidence type="ECO:0000313" key="5">
    <source>
        <dbReference type="Proteomes" id="UP001642409"/>
    </source>
</evidence>
<keyword evidence="1" id="KW-0863">Zinc-finger</keyword>
<proteinExistence type="predicted"/>
<dbReference type="AlphaFoldDB" id="A0AA86QM08"/>
<name>A0AA86QM08_9EUKA</name>
<gene>
    <name evidence="4" type="ORF">HINF_LOCUS14152</name>
    <name evidence="3" type="ORF">HINF_LOCUS48665</name>
</gene>
<accession>A0AA86QM08</accession>
<evidence type="ECO:0000259" key="2">
    <source>
        <dbReference type="PROSITE" id="PS50966"/>
    </source>
</evidence>
<sequence>MLSHTIFRGKFSIFLNKTFLVEFENDEPIESQECSCMVMKVQLCPCSHILYFTQHKGQISNFDLVRTFVNHDLFSISKYVDYMDLLYGNQRRIHGEVIKQRIKRDREGVMDEINFEEEPASYEEMKRLLLTRQVTVVLTIQHEVLFSVIADLSFICIYTDDYYSRLLNVEYIIFETLRYFCV</sequence>
<organism evidence="3">
    <name type="scientific">Hexamita inflata</name>
    <dbReference type="NCBI Taxonomy" id="28002"/>
    <lineage>
        <taxon>Eukaryota</taxon>
        <taxon>Metamonada</taxon>
        <taxon>Diplomonadida</taxon>
        <taxon>Hexamitidae</taxon>
        <taxon>Hexamitinae</taxon>
        <taxon>Hexamita</taxon>
    </lineage>
</organism>
<dbReference type="PROSITE" id="PS50966">
    <property type="entry name" value="ZF_SWIM"/>
    <property type="match status" value="1"/>
</dbReference>
<dbReference type="InterPro" id="IPR007527">
    <property type="entry name" value="Znf_SWIM"/>
</dbReference>
<dbReference type="GO" id="GO:0008270">
    <property type="term" value="F:zinc ion binding"/>
    <property type="evidence" value="ECO:0007669"/>
    <property type="project" value="UniProtKB-KW"/>
</dbReference>
<dbReference type="Proteomes" id="UP001642409">
    <property type="component" value="Unassembled WGS sequence"/>
</dbReference>
<evidence type="ECO:0000313" key="4">
    <source>
        <dbReference type="EMBL" id="CAL5995679.1"/>
    </source>
</evidence>
<reference evidence="3" key="1">
    <citation type="submission" date="2023-06" db="EMBL/GenBank/DDBJ databases">
        <authorList>
            <person name="Kurt Z."/>
        </authorList>
    </citation>
    <scope>NUCLEOTIDE SEQUENCE</scope>
</reference>
<reference evidence="4 5" key="2">
    <citation type="submission" date="2024-07" db="EMBL/GenBank/DDBJ databases">
        <authorList>
            <person name="Akdeniz Z."/>
        </authorList>
    </citation>
    <scope>NUCLEOTIDE SEQUENCE [LARGE SCALE GENOMIC DNA]</scope>
</reference>
<keyword evidence="1" id="KW-0862">Zinc</keyword>
<keyword evidence="1" id="KW-0479">Metal-binding</keyword>
<dbReference type="EMBL" id="CAXDID020000033">
    <property type="protein sequence ID" value="CAL5995679.1"/>
    <property type="molecule type" value="Genomic_DNA"/>
</dbReference>
<dbReference type="EMBL" id="CATOUU010000937">
    <property type="protein sequence ID" value="CAI9961020.1"/>
    <property type="molecule type" value="Genomic_DNA"/>
</dbReference>
<evidence type="ECO:0000313" key="3">
    <source>
        <dbReference type="EMBL" id="CAI9961020.1"/>
    </source>
</evidence>
<protein>
    <submittedName>
        <fullName evidence="3">SWIM-type</fullName>
    </submittedName>
</protein>